<dbReference type="InterPro" id="IPR000816">
    <property type="entry name" value="Peptidase_C15"/>
</dbReference>
<dbReference type="EMBL" id="FKLO01000077">
    <property type="protein sequence ID" value="SAM71295.1"/>
    <property type="molecule type" value="Genomic_DNA"/>
</dbReference>
<feature type="active site" evidence="9 10">
    <location>
        <position position="80"/>
    </location>
</feature>
<evidence type="ECO:0000256" key="4">
    <source>
        <dbReference type="ARBA" id="ARBA00006641"/>
    </source>
</evidence>
<keyword evidence="6 9" id="KW-0645">Protease</keyword>
<comment type="subunit">
    <text evidence="9">Homotetramer.</text>
</comment>
<reference evidence="13" key="1">
    <citation type="submission" date="2016-04" db="EMBL/GenBank/DDBJ databases">
        <authorList>
            <person name="Tagini F."/>
        </authorList>
    </citation>
    <scope>NUCLEOTIDE SEQUENCE [LARGE SCALE GENOMIC DNA]</scope>
    <source>
        <strain evidence="13">CHUV0807</strain>
    </source>
</reference>
<accession>A0A1C3H6X4</accession>
<dbReference type="InterPro" id="IPR036440">
    <property type="entry name" value="Peptidase_C15-like_sf"/>
</dbReference>
<dbReference type="PANTHER" id="PTHR23402">
    <property type="entry name" value="PROTEASE FAMILY C15 PYROGLUTAMYL-PEPTIDASE I-RELATED"/>
    <property type="match status" value="1"/>
</dbReference>
<evidence type="ECO:0000256" key="8">
    <source>
        <dbReference type="ARBA" id="ARBA00022807"/>
    </source>
</evidence>
<dbReference type="Gene3D" id="3.40.630.20">
    <property type="entry name" value="Peptidase C15, pyroglutamyl peptidase I-like"/>
    <property type="match status" value="1"/>
</dbReference>
<dbReference type="InterPro" id="IPR016125">
    <property type="entry name" value="Peptidase_C15-like"/>
</dbReference>
<evidence type="ECO:0000256" key="7">
    <source>
        <dbReference type="ARBA" id="ARBA00022801"/>
    </source>
</evidence>
<evidence type="ECO:0000313" key="13">
    <source>
        <dbReference type="Proteomes" id="UP000190837"/>
    </source>
</evidence>
<evidence type="ECO:0000256" key="2">
    <source>
        <dbReference type="ARBA" id="ARBA00002280"/>
    </source>
</evidence>
<dbReference type="PRINTS" id="PR00706">
    <property type="entry name" value="PYROGLUPTASE"/>
</dbReference>
<keyword evidence="8 9" id="KW-0788">Thiol protease</keyword>
<evidence type="ECO:0000256" key="5">
    <source>
        <dbReference type="ARBA" id="ARBA00022490"/>
    </source>
</evidence>
<dbReference type="PROSITE" id="PS01334">
    <property type="entry name" value="PYRASE_CYS"/>
    <property type="match status" value="1"/>
</dbReference>
<gene>
    <name evidence="9" type="primary">pcp</name>
    <name evidence="12" type="ORF">CHUV0807_2309</name>
</gene>
<dbReference type="AlphaFoldDB" id="A0A1C3H6X4"/>
<evidence type="ECO:0000256" key="6">
    <source>
        <dbReference type="ARBA" id="ARBA00022670"/>
    </source>
</evidence>
<comment type="function">
    <text evidence="2 9">Removes 5-oxoproline from various penultimate amino acid residues except L-proline.</text>
</comment>
<comment type="catalytic activity">
    <reaction evidence="1 9 10">
        <text>Release of an N-terminal pyroglutamyl group from a polypeptide, the second amino acid generally not being Pro.</text>
        <dbReference type="EC" id="3.4.19.3"/>
    </reaction>
</comment>
<evidence type="ECO:0000256" key="9">
    <source>
        <dbReference type="HAMAP-Rule" id="MF_00417"/>
    </source>
</evidence>
<organism evidence="12 13">
    <name type="scientific">Cardiobacterium hominis</name>
    <dbReference type="NCBI Taxonomy" id="2718"/>
    <lineage>
        <taxon>Bacteria</taxon>
        <taxon>Pseudomonadati</taxon>
        <taxon>Pseudomonadota</taxon>
        <taxon>Gammaproteobacteria</taxon>
        <taxon>Cardiobacteriales</taxon>
        <taxon>Cardiobacteriaceae</taxon>
        <taxon>Cardiobacterium</taxon>
    </lineage>
</organism>
<keyword evidence="5 9" id="KW-0963">Cytoplasm</keyword>
<dbReference type="NCBIfam" id="NF009676">
    <property type="entry name" value="PRK13197.1"/>
    <property type="match status" value="1"/>
</dbReference>
<dbReference type="SUPFAM" id="SSF53182">
    <property type="entry name" value="Pyrrolidone carboxyl peptidase (pyroglutamate aminopeptidase)"/>
    <property type="match status" value="1"/>
</dbReference>
<dbReference type="FunFam" id="3.40.630.20:FF:000001">
    <property type="entry name" value="Pyrrolidone-carboxylate peptidase"/>
    <property type="match status" value="1"/>
</dbReference>
<feature type="active site" evidence="9">
    <location>
        <position position="168"/>
    </location>
</feature>
<dbReference type="RefSeq" id="WP_079542017.1">
    <property type="nucleotide sequence ID" value="NZ_CAUQEP010000051.1"/>
</dbReference>
<dbReference type="GO" id="GO:0016920">
    <property type="term" value="F:pyroglutamyl-peptidase activity"/>
    <property type="evidence" value="ECO:0007669"/>
    <property type="project" value="UniProtKB-UniRule"/>
</dbReference>
<dbReference type="Pfam" id="PF01470">
    <property type="entry name" value="Peptidase_C15"/>
    <property type="match status" value="1"/>
</dbReference>
<dbReference type="InterPro" id="IPR029762">
    <property type="entry name" value="PGP-I_bact-type"/>
</dbReference>
<dbReference type="InterPro" id="IPR033694">
    <property type="entry name" value="PGPEP1_Cys_AS"/>
</dbReference>
<dbReference type="PANTHER" id="PTHR23402:SF1">
    <property type="entry name" value="PYROGLUTAMYL-PEPTIDASE I"/>
    <property type="match status" value="1"/>
</dbReference>
<dbReference type="GO" id="GO:0005829">
    <property type="term" value="C:cytosol"/>
    <property type="evidence" value="ECO:0007669"/>
    <property type="project" value="InterPro"/>
</dbReference>
<dbReference type="NCBIfam" id="TIGR00504">
    <property type="entry name" value="pyro_pdase"/>
    <property type="match status" value="1"/>
</dbReference>
<keyword evidence="7 9" id="KW-0378">Hydrolase</keyword>
<proteinExistence type="inferred from homology"/>
<dbReference type="CDD" id="cd00501">
    <property type="entry name" value="Peptidase_C15"/>
    <property type="match status" value="1"/>
</dbReference>
<evidence type="ECO:0000313" key="12">
    <source>
        <dbReference type="EMBL" id="SAM71295.1"/>
    </source>
</evidence>
<dbReference type="InterPro" id="IPR033693">
    <property type="entry name" value="PGPEP1_Glu_AS"/>
</dbReference>
<comment type="similarity">
    <text evidence="4 9">Belongs to the peptidase C15 family.</text>
</comment>
<comment type="subcellular location">
    <subcellularLocation>
        <location evidence="3 9">Cytoplasm</location>
    </subcellularLocation>
</comment>
<dbReference type="HAMAP" id="MF_00417">
    <property type="entry name" value="Pyrrolid_peptidase"/>
    <property type="match status" value="1"/>
</dbReference>
<evidence type="ECO:0000256" key="1">
    <source>
        <dbReference type="ARBA" id="ARBA00001770"/>
    </source>
</evidence>
<evidence type="ECO:0000256" key="3">
    <source>
        <dbReference type="ARBA" id="ARBA00004496"/>
    </source>
</evidence>
<dbReference type="PROSITE" id="PS01333">
    <property type="entry name" value="PYRASE_GLU"/>
    <property type="match status" value="1"/>
</dbReference>
<name>A0A1C3H6X4_9GAMM</name>
<protein>
    <recommendedName>
        <fullName evidence="9">Pyrrolidone-carboxylate peptidase</fullName>
        <ecNumber evidence="9">3.4.19.3</ecNumber>
    </recommendedName>
    <alternativeName>
        <fullName evidence="9">5-oxoprolyl-peptidase</fullName>
    </alternativeName>
    <alternativeName>
        <fullName evidence="9">Pyroglutamyl-peptidase I</fullName>
        <shortName evidence="9">PGP-I</shortName>
        <shortName evidence="9">Pyrase</shortName>
    </alternativeName>
</protein>
<dbReference type="PIRSF" id="PIRSF015592">
    <property type="entry name" value="Prld-crbxl_pptds"/>
    <property type="match status" value="1"/>
</dbReference>
<feature type="active site" evidence="9 11">
    <location>
        <position position="143"/>
    </location>
</feature>
<dbReference type="EC" id="3.4.19.3" evidence="9"/>
<dbReference type="Proteomes" id="UP000190837">
    <property type="component" value="Unassembled WGS sequence"/>
</dbReference>
<dbReference type="GO" id="GO:0006508">
    <property type="term" value="P:proteolysis"/>
    <property type="evidence" value="ECO:0007669"/>
    <property type="project" value="UniProtKB-KW"/>
</dbReference>
<evidence type="ECO:0000256" key="11">
    <source>
        <dbReference type="PROSITE-ProRule" id="PRU10077"/>
    </source>
</evidence>
<sequence length="206" mass="22036">MKKLLITGFQPFDGESVNPALEVAKGLQGKTINGYEVIAREIPVVRFEALKAVQAAIEELQPNAVITIGQAGGRPDITVERVGINIDDFRIPDNKGNQPIDEPVVTGGPVAYWATLPIKKMVANVKAQGIPASVSNSAGTYVCNHLLYGLLHYLTTQGKTAIPAGFIHIPYLPEQMAVRSGKDAQVATMSLDTLLKGFEAMIAALD</sequence>
<evidence type="ECO:0000256" key="10">
    <source>
        <dbReference type="PROSITE-ProRule" id="PRU10076"/>
    </source>
</evidence>